<name>A0A560IZU1_9PROT</name>
<dbReference type="AlphaFoldDB" id="A0A560IZU1"/>
<proteinExistence type="predicted"/>
<protein>
    <submittedName>
        <fullName evidence="1">Uncharacterized protein</fullName>
    </submittedName>
</protein>
<sequence length="54" mass="6029">MPYGQRPFRTHVDPASDGCEMVNGVADRVRAELLRRIGLEDILRPHPYGQPGAL</sequence>
<organism evidence="1 2">
    <name type="scientific">Nitrospirillum amazonense</name>
    <dbReference type="NCBI Taxonomy" id="28077"/>
    <lineage>
        <taxon>Bacteria</taxon>
        <taxon>Pseudomonadati</taxon>
        <taxon>Pseudomonadota</taxon>
        <taxon>Alphaproteobacteria</taxon>
        <taxon>Rhodospirillales</taxon>
        <taxon>Azospirillaceae</taxon>
        <taxon>Nitrospirillum</taxon>
    </lineage>
</organism>
<comment type="caution">
    <text evidence="1">The sequence shown here is derived from an EMBL/GenBank/DDBJ whole genome shotgun (WGS) entry which is preliminary data.</text>
</comment>
<reference evidence="1 2" key="1">
    <citation type="submission" date="2019-06" db="EMBL/GenBank/DDBJ databases">
        <title>Genomic Encyclopedia of Type Strains, Phase IV (KMG-V): Genome sequencing to study the core and pangenomes of soil and plant-associated prokaryotes.</title>
        <authorList>
            <person name="Whitman W."/>
        </authorList>
    </citation>
    <scope>NUCLEOTIDE SEQUENCE [LARGE SCALE GENOMIC DNA]</scope>
    <source>
        <strain evidence="1 2">BR 11140</strain>
    </source>
</reference>
<dbReference type="EMBL" id="VITT01000002">
    <property type="protein sequence ID" value="TWB64005.1"/>
    <property type="molecule type" value="Genomic_DNA"/>
</dbReference>
<gene>
    <name evidence="1" type="ORF">FBZ92_102183</name>
</gene>
<accession>A0A560IZU1</accession>
<dbReference type="Proteomes" id="UP000318050">
    <property type="component" value="Unassembled WGS sequence"/>
</dbReference>
<evidence type="ECO:0000313" key="1">
    <source>
        <dbReference type="EMBL" id="TWB64005.1"/>
    </source>
</evidence>
<evidence type="ECO:0000313" key="2">
    <source>
        <dbReference type="Proteomes" id="UP000318050"/>
    </source>
</evidence>